<gene>
    <name evidence="1" type="ORF">PIB30_068556</name>
</gene>
<accession>A0ABU6SN19</accession>
<comment type="caution">
    <text evidence="1">The sequence shown here is derived from an EMBL/GenBank/DDBJ whole genome shotgun (WGS) entry which is preliminary data.</text>
</comment>
<sequence length="130" mass="14627">MEVAAMLWQCQGLKLILMARKGKALTKTSNSTAAGSTVGDLSQPLNESYFDTEYRKNTGKLVVRILICERLDFISIIHVTLHRGLCFSLSVGMRPCAPFWLTLISDTFYPIFSYFILSDCLFIITCMSLD</sequence>
<evidence type="ECO:0000313" key="1">
    <source>
        <dbReference type="EMBL" id="MED6137814.1"/>
    </source>
</evidence>
<keyword evidence="2" id="KW-1185">Reference proteome</keyword>
<dbReference type="EMBL" id="JASCZI010061152">
    <property type="protein sequence ID" value="MED6137814.1"/>
    <property type="molecule type" value="Genomic_DNA"/>
</dbReference>
<organism evidence="1 2">
    <name type="scientific">Stylosanthes scabra</name>
    <dbReference type="NCBI Taxonomy" id="79078"/>
    <lineage>
        <taxon>Eukaryota</taxon>
        <taxon>Viridiplantae</taxon>
        <taxon>Streptophyta</taxon>
        <taxon>Embryophyta</taxon>
        <taxon>Tracheophyta</taxon>
        <taxon>Spermatophyta</taxon>
        <taxon>Magnoliopsida</taxon>
        <taxon>eudicotyledons</taxon>
        <taxon>Gunneridae</taxon>
        <taxon>Pentapetalae</taxon>
        <taxon>rosids</taxon>
        <taxon>fabids</taxon>
        <taxon>Fabales</taxon>
        <taxon>Fabaceae</taxon>
        <taxon>Papilionoideae</taxon>
        <taxon>50 kb inversion clade</taxon>
        <taxon>dalbergioids sensu lato</taxon>
        <taxon>Dalbergieae</taxon>
        <taxon>Pterocarpus clade</taxon>
        <taxon>Stylosanthes</taxon>
    </lineage>
</organism>
<reference evidence="1 2" key="1">
    <citation type="journal article" date="2023" name="Plants (Basel)">
        <title>Bridging the Gap: Combining Genomics and Transcriptomics Approaches to Understand Stylosanthes scabra, an Orphan Legume from the Brazilian Caatinga.</title>
        <authorList>
            <person name="Ferreira-Neto J.R.C."/>
            <person name="da Silva M.D."/>
            <person name="Binneck E."/>
            <person name="de Melo N.F."/>
            <person name="da Silva R.H."/>
            <person name="de Melo A.L.T.M."/>
            <person name="Pandolfi V."/>
            <person name="Bustamante F.O."/>
            <person name="Brasileiro-Vidal A.C."/>
            <person name="Benko-Iseppon A.M."/>
        </authorList>
    </citation>
    <scope>NUCLEOTIDE SEQUENCE [LARGE SCALE GENOMIC DNA]</scope>
    <source>
        <tissue evidence="1">Leaves</tissue>
    </source>
</reference>
<dbReference type="Proteomes" id="UP001341840">
    <property type="component" value="Unassembled WGS sequence"/>
</dbReference>
<proteinExistence type="predicted"/>
<evidence type="ECO:0000313" key="2">
    <source>
        <dbReference type="Proteomes" id="UP001341840"/>
    </source>
</evidence>
<name>A0ABU6SN19_9FABA</name>
<protein>
    <submittedName>
        <fullName evidence="1">Uncharacterized protein</fullName>
    </submittedName>
</protein>